<name>A0A919J6C8_9ACTN</name>
<dbReference type="Proteomes" id="UP000598174">
    <property type="component" value="Unassembled WGS sequence"/>
</dbReference>
<dbReference type="EMBL" id="BOMM01000052">
    <property type="protein sequence ID" value="GIE14152.1"/>
    <property type="molecule type" value="Genomic_DNA"/>
</dbReference>
<evidence type="ECO:0000256" key="1">
    <source>
        <dbReference type="SAM" id="MobiDB-lite"/>
    </source>
</evidence>
<feature type="compositionally biased region" description="Basic and acidic residues" evidence="1">
    <location>
        <begin position="12"/>
        <end position="26"/>
    </location>
</feature>
<feature type="compositionally biased region" description="Basic and acidic residues" evidence="1">
    <location>
        <begin position="147"/>
        <end position="163"/>
    </location>
</feature>
<dbReference type="AlphaFoldDB" id="A0A919J6C8"/>
<reference evidence="2" key="1">
    <citation type="submission" date="2021-01" db="EMBL/GenBank/DDBJ databases">
        <title>Whole genome shotgun sequence of Actinoplanes ferrugineus NBRC 15555.</title>
        <authorList>
            <person name="Komaki H."/>
            <person name="Tamura T."/>
        </authorList>
    </citation>
    <scope>NUCLEOTIDE SEQUENCE</scope>
    <source>
        <strain evidence="2">NBRC 15555</strain>
    </source>
</reference>
<feature type="region of interest" description="Disordered" evidence="1">
    <location>
        <begin position="104"/>
        <end position="169"/>
    </location>
</feature>
<keyword evidence="3" id="KW-1185">Reference proteome</keyword>
<gene>
    <name evidence="2" type="ORF">Afe05nite_59920</name>
</gene>
<evidence type="ECO:0000313" key="2">
    <source>
        <dbReference type="EMBL" id="GIE14152.1"/>
    </source>
</evidence>
<protein>
    <submittedName>
        <fullName evidence="2">Uncharacterized protein</fullName>
    </submittedName>
</protein>
<evidence type="ECO:0000313" key="3">
    <source>
        <dbReference type="Proteomes" id="UP000598174"/>
    </source>
</evidence>
<organism evidence="2 3">
    <name type="scientific">Paractinoplanes ferrugineus</name>
    <dbReference type="NCBI Taxonomy" id="113564"/>
    <lineage>
        <taxon>Bacteria</taxon>
        <taxon>Bacillati</taxon>
        <taxon>Actinomycetota</taxon>
        <taxon>Actinomycetes</taxon>
        <taxon>Micromonosporales</taxon>
        <taxon>Micromonosporaceae</taxon>
        <taxon>Paractinoplanes</taxon>
    </lineage>
</organism>
<sequence length="169" mass="18038">MASKETNAAVARLREQDDAEQRELRQRQAARKRALAAVEARQAAVTAAERERDTVTARLNAAVVDAHAGFDLAVAVLARLSPSVERAAELVGPSVAEVRRAVQRAPKADVDAQAAQLLTGSEGRRSRAPRAVASRGAGDARTVLTRTEPESDRDRDQRGDAQHGGDATE</sequence>
<accession>A0A919J6C8</accession>
<dbReference type="RefSeq" id="WP_203820571.1">
    <property type="nucleotide sequence ID" value="NZ_BAAABP010000015.1"/>
</dbReference>
<feature type="region of interest" description="Disordered" evidence="1">
    <location>
        <begin position="1"/>
        <end position="27"/>
    </location>
</feature>
<proteinExistence type="predicted"/>
<comment type="caution">
    <text evidence="2">The sequence shown here is derived from an EMBL/GenBank/DDBJ whole genome shotgun (WGS) entry which is preliminary data.</text>
</comment>